<dbReference type="Gene3D" id="1.10.260.40">
    <property type="entry name" value="lambda repressor-like DNA-binding domains"/>
    <property type="match status" value="1"/>
</dbReference>
<gene>
    <name evidence="3" type="ORF">CYJ57_05835</name>
</gene>
<dbReference type="InterPro" id="IPR010982">
    <property type="entry name" value="Lambda_DNA-bd_dom_sf"/>
</dbReference>
<dbReference type="EMBL" id="PKHE01000015">
    <property type="protein sequence ID" value="PKY88206.1"/>
    <property type="molecule type" value="Genomic_DNA"/>
</dbReference>
<name>A0A2I1JXV7_9LACT</name>
<reference evidence="3 4" key="1">
    <citation type="submission" date="2017-12" db="EMBL/GenBank/DDBJ databases">
        <title>Phylogenetic diversity of female urinary microbiome.</title>
        <authorList>
            <person name="Thomas-White K."/>
            <person name="Wolfe A.J."/>
        </authorList>
    </citation>
    <scope>NUCLEOTIDE SEQUENCE [LARGE SCALE GENOMIC DNA]</scope>
    <source>
        <strain evidence="3 4">UMB0898</strain>
    </source>
</reference>
<sequence>MSELGNKLRDARIEKGYTLNTLQQMTKIQKKYLQAIEEGQFDQMPGAFYTRAFIKQYADMVGLDSEELLIELEEEIDLNSELPEAMVQSTTDTLPSRTERYLRKERNNLDILLSYVPLVLLIAIIFAIIISLIIAINNINRMNQPAPQVEETNEIVSVIEPDEATESLTTQRVEETTIATSENDIRVGAQTITLISNSDEETTYRLNAPFDQYKFEFKGHNFVWIGAFEDGEITLDSTVTEGETFEYKVSEGTRRLRLQLGYPEGADILVNGTKVESKNEYMKETIVFELGVPETESTPETEELTIPSEEEGQ</sequence>
<feature type="transmembrane region" description="Helical" evidence="2">
    <location>
        <begin position="112"/>
        <end position="136"/>
    </location>
</feature>
<proteinExistence type="predicted"/>
<dbReference type="OrthoDB" id="9797543at2"/>
<evidence type="ECO:0000313" key="3">
    <source>
        <dbReference type="EMBL" id="PKY88206.1"/>
    </source>
</evidence>
<dbReference type="PANTHER" id="PTHR34475:SF1">
    <property type="entry name" value="CYTOSKELETON PROTEIN RODZ"/>
    <property type="match status" value="1"/>
</dbReference>
<comment type="caution">
    <text evidence="3">The sequence shown here is derived from an EMBL/GenBank/DDBJ whole genome shotgun (WGS) entry which is preliminary data.</text>
</comment>
<dbReference type="SUPFAM" id="SSF47413">
    <property type="entry name" value="lambda repressor-like DNA-binding domains"/>
    <property type="match status" value="1"/>
</dbReference>
<organism evidence="3 4">
    <name type="scientific">Falseniella ignava</name>
    <dbReference type="NCBI Taxonomy" id="137730"/>
    <lineage>
        <taxon>Bacteria</taxon>
        <taxon>Bacillati</taxon>
        <taxon>Bacillota</taxon>
        <taxon>Bacilli</taxon>
        <taxon>Lactobacillales</taxon>
        <taxon>Aerococcaceae</taxon>
        <taxon>Falseniella</taxon>
    </lineage>
</organism>
<evidence type="ECO:0000256" key="2">
    <source>
        <dbReference type="SAM" id="Phobius"/>
    </source>
</evidence>
<protein>
    <recommendedName>
        <fullName evidence="5">Helix-turn-helix domain-containing protein</fullName>
    </recommendedName>
</protein>
<dbReference type="Proteomes" id="UP000234384">
    <property type="component" value="Unassembled WGS sequence"/>
</dbReference>
<dbReference type="Pfam" id="PF13413">
    <property type="entry name" value="HTH_25"/>
    <property type="match status" value="1"/>
</dbReference>
<dbReference type="InterPro" id="IPR050400">
    <property type="entry name" value="Bact_Cytoskel_RodZ"/>
</dbReference>
<evidence type="ECO:0000256" key="1">
    <source>
        <dbReference type="SAM" id="MobiDB-lite"/>
    </source>
</evidence>
<accession>A0A2I1JXV7</accession>
<feature type="compositionally biased region" description="Acidic residues" evidence="1">
    <location>
        <begin position="297"/>
        <end position="313"/>
    </location>
</feature>
<evidence type="ECO:0008006" key="5">
    <source>
        <dbReference type="Google" id="ProtNLM"/>
    </source>
</evidence>
<dbReference type="AlphaFoldDB" id="A0A2I1JXV7"/>
<dbReference type="PANTHER" id="PTHR34475">
    <property type="match status" value="1"/>
</dbReference>
<keyword evidence="2" id="KW-0472">Membrane</keyword>
<dbReference type="RefSeq" id="WP_101954463.1">
    <property type="nucleotide sequence ID" value="NZ_PKHE01000015.1"/>
</dbReference>
<keyword evidence="2" id="KW-1133">Transmembrane helix</keyword>
<dbReference type="GO" id="GO:0003677">
    <property type="term" value="F:DNA binding"/>
    <property type="evidence" value="ECO:0007669"/>
    <property type="project" value="InterPro"/>
</dbReference>
<evidence type="ECO:0000313" key="4">
    <source>
        <dbReference type="Proteomes" id="UP000234384"/>
    </source>
</evidence>
<feature type="region of interest" description="Disordered" evidence="1">
    <location>
        <begin position="293"/>
        <end position="313"/>
    </location>
</feature>
<keyword evidence="2" id="KW-0812">Transmembrane</keyword>